<reference evidence="6 7" key="1">
    <citation type="submission" date="2020-06" db="EMBL/GenBank/DDBJ databases">
        <title>Genomic analysis of Salicibibacter sp. NKC5-3.</title>
        <authorList>
            <person name="Oh Y.J."/>
        </authorList>
    </citation>
    <scope>NUCLEOTIDE SEQUENCE [LARGE SCALE GENOMIC DNA]</scope>
    <source>
        <strain evidence="6 7">NKC5-3</strain>
    </source>
</reference>
<dbReference type="GO" id="GO:0003700">
    <property type="term" value="F:DNA-binding transcription factor activity"/>
    <property type="evidence" value="ECO:0007669"/>
    <property type="project" value="InterPro"/>
</dbReference>
<accession>A0A7T6Z267</accession>
<keyword evidence="7" id="KW-1185">Reference proteome</keyword>
<dbReference type="Pfam" id="PF03466">
    <property type="entry name" value="LysR_substrate"/>
    <property type="match status" value="1"/>
</dbReference>
<keyword evidence="4" id="KW-0804">Transcription</keyword>
<organism evidence="6 7">
    <name type="scientific">Salicibibacter cibarius</name>
    <dbReference type="NCBI Taxonomy" id="2743000"/>
    <lineage>
        <taxon>Bacteria</taxon>
        <taxon>Bacillati</taxon>
        <taxon>Bacillota</taxon>
        <taxon>Bacilli</taxon>
        <taxon>Bacillales</taxon>
        <taxon>Bacillaceae</taxon>
        <taxon>Salicibibacter</taxon>
    </lineage>
</organism>
<evidence type="ECO:0000256" key="4">
    <source>
        <dbReference type="ARBA" id="ARBA00023163"/>
    </source>
</evidence>
<dbReference type="PANTHER" id="PTHR30126">
    <property type="entry name" value="HTH-TYPE TRANSCRIPTIONAL REGULATOR"/>
    <property type="match status" value="1"/>
</dbReference>
<evidence type="ECO:0000313" key="6">
    <source>
        <dbReference type="EMBL" id="QQK75586.1"/>
    </source>
</evidence>
<dbReference type="PROSITE" id="PS50931">
    <property type="entry name" value="HTH_LYSR"/>
    <property type="match status" value="1"/>
</dbReference>
<sequence length="304" mass="34280">MEIKQLITFNAAAESLNFTQTARVLNFAQSSVTAQIKALEEELGTPLFERLGKRLILTEAGRKFKLYAQKMIKLNEEAQMAVGGDEEPSGTLTIGAQESQCTYRLPSILKTFKKQYPNVELIFKPAHSDEMAREQLLDGSLDFAFIMDISKSGDALNIEPLIQEEIKMVAASDHPLPEKSKICLKDLEHETFLLTENGCSYRTLLEDSFHQAKVYPLSKFEFVSIEAIKQCVIAGLGIAVLPEMVVDEDIRQGRMKKLAWKSTSPPVYTQMAWHKDKWMTPPLQAFIELTRETFNKNKTKNGVG</sequence>
<dbReference type="GO" id="GO:0000976">
    <property type="term" value="F:transcription cis-regulatory region binding"/>
    <property type="evidence" value="ECO:0007669"/>
    <property type="project" value="TreeGrafter"/>
</dbReference>
<gene>
    <name evidence="6" type="ORF">HUG15_08415</name>
</gene>
<dbReference type="SUPFAM" id="SSF46785">
    <property type="entry name" value="Winged helix' DNA-binding domain"/>
    <property type="match status" value="1"/>
</dbReference>
<dbReference type="InterPro" id="IPR005119">
    <property type="entry name" value="LysR_subst-bd"/>
</dbReference>
<feature type="domain" description="HTH lysR-type" evidence="5">
    <location>
        <begin position="1"/>
        <end position="58"/>
    </location>
</feature>
<evidence type="ECO:0000313" key="7">
    <source>
        <dbReference type="Proteomes" id="UP000595823"/>
    </source>
</evidence>
<protein>
    <submittedName>
        <fullName evidence="6">LysR family transcriptional regulator</fullName>
    </submittedName>
</protein>
<dbReference type="InterPro" id="IPR036388">
    <property type="entry name" value="WH-like_DNA-bd_sf"/>
</dbReference>
<dbReference type="EMBL" id="CP054705">
    <property type="protein sequence ID" value="QQK75586.1"/>
    <property type="molecule type" value="Genomic_DNA"/>
</dbReference>
<dbReference type="FunFam" id="1.10.10.10:FF:000001">
    <property type="entry name" value="LysR family transcriptional regulator"/>
    <property type="match status" value="1"/>
</dbReference>
<evidence type="ECO:0000259" key="5">
    <source>
        <dbReference type="PROSITE" id="PS50931"/>
    </source>
</evidence>
<dbReference type="Proteomes" id="UP000595823">
    <property type="component" value="Chromosome"/>
</dbReference>
<dbReference type="RefSeq" id="WP_200128223.1">
    <property type="nucleotide sequence ID" value="NZ_CP054705.1"/>
</dbReference>
<dbReference type="SUPFAM" id="SSF53850">
    <property type="entry name" value="Periplasmic binding protein-like II"/>
    <property type="match status" value="1"/>
</dbReference>
<dbReference type="Gene3D" id="3.40.190.290">
    <property type="match status" value="1"/>
</dbReference>
<dbReference type="CDD" id="cd05466">
    <property type="entry name" value="PBP2_LTTR_substrate"/>
    <property type="match status" value="1"/>
</dbReference>
<keyword evidence="3" id="KW-0238">DNA-binding</keyword>
<dbReference type="Gene3D" id="1.10.10.10">
    <property type="entry name" value="Winged helix-like DNA-binding domain superfamily/Winged helix DNA-binding domain"/>
    <property type="match status" value="1"/>
</dbReference>
<proteinExistence type="inferred from homology"/>
<dbReference type="InterPro" id="IPR036390">
    <property type="entry name" value="WH_DNA-bd_sf"/>
</dbReference>
<dbReference type="PRINTS" id="PR00039">
    <property type="entry name" value="HTHLYSR"/>
</dbReference>
<evidence type="ECO:0000256" key="2">
    <source>
        <dbReference type="ARBA" id="ARBA00023015"/>
    </source>
</evidence>
<dbReference type="AlphaFoldDB" id="A0A7T6Z267"/>
<evidence type="ECO:0000256" key="1">
    <source>
        <dbReference type="ARBA" id="ARBA00009437"/>
    </source>
</evidence>
<dbReference type="PANTHER" id="PTHR30126:SF100">
    <property type="entry name" value="LYSR-FAMILY TRANSCRIPTIONAL REGULATOR"/>
    <property type="match status" value="1"/>
</dbReference>
<comment type="similarity">
    <text evidence="1">Belongs to the LysR transcriptional regulatory family.</text>
</comment>
<dbReference type="Pfam" id="PF00126">
    <property type="entry name" value="HTH_1"/>
    <property type="match status" value="1"/>
</dbReference>
<dbReference type="InterPro" id="IPR000847">
    <property type="entry name" value="LysR_HTH_N"/>
</dbReference>
<evidence type="ECO:0000256" key="3">
    <source>
        <dbReference type="ARBA" id="ARBA00023125"/>
    </source>
</evidence>
<name>A0A7T6Z267_9BACI</name>
<dbReference type="KEGG" id="scia:HUG15_08415"/>
<keyword evidence="2" id="KW-0805">Transcription regulation</keyword>